<proteinExistence type="predicted"/>
<accession>A0A4U9RIU6</accession>
<dbReference type="EMBL" id="LR590481">
    <property type="protein sequence ID" value="VTQ91171.1"/>
    <property type="molecule type" value="Genomic_DNA"/>
</dbReference>
<dbReference type="InterPro" id="IPR032774">
    <property type="entry name" value="WG_beta_rep"/>
</dbReference>
<dbReference type="InterPro" id="IPR037126">
    <property type="entry name" value="PdaC/RsiV-like_sf"/>
</dbReference>
<dbReference type="Gene3D" id="3.30.565.40">
    <property type="entry name" value="Fervidobacterium nodosum Rt17-B1 like"/>
    <property type="match status" value="1"/>
</dbReference>
<dbReference type="KEGG" id="hhw:NCTC503_01756"/>
<dbReference type="AlphaFoldDB" id="A0A4U9RIU6"/>
<name>A0A4U9RIU6_HATHI</name>
<evidence type="ECO:0000313" key="3">
    <source>
        <dbReference type="Proteomes" id="UP000308489"/>
    </source>
</evidence>
<dbReference type="Gene3D" id="3.90.640.20">
    <property type="entry name" value="Heat-shock cognate protein, ATPase"/>
    <property type="match status" value="1"/>
</dbReference>
<reference evidence="2 3" key="1">
    <citation type="submission" date="2019-05" db="EMBL/GenBank/DDBJ databases">
        <authorList>
            <consortium name="Pathogen Informatics"/>
        </authorList>
    </citation>
    <scope>NUCLEOTIDE SEQUENCE [LARGE SCALE GENOMIC DNA]</scope>
    <source>
        <strain evidence="2 3">NCTC503</strain>
    </source>
</reference>
<dbReference type="Pfam" id="PF14903">
    <property type="entry name" value="WG_beta_rep"/>
    <property type="match status" value="5"/>
</dbReference>
<dbReference type="Proteomes" id="UP000308489">
    <property type="component" value="Chromosome 1"/>
</dbReference>
<sequence>MRDLLKYKNINLYPAPLNTVGGVKWGYIDKRGKFIIKPFYELALDFQDNALAIVQIGNYYGIIDSGGNYIVKPKYNSISEFSEGRAIVIDDEGFKIINEKGKELTSKAYNYIGNFKDERAQYSVVTSNDKYIYGYLDRDGKEVIPAKYEYVNDFNEKKAIVKIGIAQYALIDINGNILNKYGYEFVGNLSEGLLLFNEKPGGKYGFIDTKGNVIISPRFTYAQNFSEGRAIVNVSEGISNRYGLIDRSGNYTISPQYNDIILLGENRVALGIAIDQNLPFIGSKYAISDINGNILTNYIYYGVSNYKSGIASVYDYINTFFIDKKGNMVKNLPVVEGSGFLTIENKLIKSYVDYKISYFDKQGNLVWSQNSIIPLDNQYRVIEKKYKPNKDYLVYYPEVRGMQDSNLENKVNNQLKILSQVKPVKENIQLEYSYLGNFKIEFFKKKLLILELNGYNYTFGAAHGMPSKIYTNIDLVTGQFYELKDLFKKDSNYVKVLSDIIGEIIKNDPEYEYVFPDTYKGIKENQSFYVSENILYIYFYPYEIAPYAAGFPTFRIPYRDITTIINKLGDFWRAFN</sequence>
<organism evidence="2 3">
    <name type="scientific">Hathewaya histolytica</name>
    <name type="common">Clostridium histolyticum</name>
    <dbReference type="NCBI Taxonomy" id="1498"/>
    <lineage>
        <taxon>Bacteria</taxon>
        <taxon>Bacillati</taxon>
        <taxon>Bacillota</taxon>
        <taxon>Clostridia</taxon>
        <taxon>Eubacteriales</taxon>
        <taxon>Clostridiaceae</taxon>
        <taxon>Hathewaya</taxon>
    </lineage>
</organism>
<gene>
    <name evidence="2" type="ORF">NCTC503_01756</name>
</gene>
<evidence type="ECO:0000313" key="2">
    <source>
        <dbReference type="EMBL" id="VTQ91171.1"/>
    </source>
</evidence>
<protein>
    <submittedName>
        <fullName evidence="2">KWG repeat-containing protein</fullName>
    </submittedName>
</protein>
<keyword evidence="3" id="KW-1185">Reference proteome</keyword>
<dbReference type="PANTHER" id="PTHR37841:SF1">
    <property type="entry name" value="DUF3298 DOMAIN-CONTAINING PROTEIN"/>
    <property type="match status" value="1"/>
</dbReference>
<dbReference type="Pfam" id="PF11738">
    <property type="entry name" value="DUF3298"/>
    <property type="match status" value="1"/>
</dbReference>
<feature type="domain" description="DUF3298" evidence="1">
    <location>
        <begin position="484"/>
        <end position="558"/>
    </location>
</feature>
<dbReference type="OrthoDB" id="210273at2"/>
<evidence type="ECO:0000259" key="1">
    <source>
        <dbReference type="Pfam" id="PF11738"/>
    </source>
</evidence>
<dbReference type="PANTHER" id="PTHR37841">
    <property type="entry name" value="GLR2918 PROTEIN"/>
    <property type="match status" value="1"/>
</dbReference>
<dbReference type="InterPro" id="IPR021729">
    <property type="entry name" value="DUF3298"/>
</dbReference>